<feature type="transmembrane region" description="Helical" evidence="10">
    <location>
        <begin position="198"/>
        <end position="216"/>
    </location>
</feature>
<dbReference type="Pfam" id="PF00950">
    <property type="entry name" value="ABC-3"/>
    <property type="match status" value="1"/>
</dbReference>
<keyword evidence="8 10" id="KW-0472">Membrane</keyword>
<evidence type="ECO:0000256" key="4">
    <source>
        <dbReference type="ARBA" id="ARBA00022475"/>
    </source>
</evidence>
<evidence type="ECO:0000256" key="9">
    <source>
        <dbReference type="RuleBase" id="RU003943"/>
    </source>
</evidence>
<evidence type="ECO:0000256" key="1">
    <source>
        <dbReference type="ARBA" id="ARBA00004651"/>
    </source>
</evidence>
<evidence type="ECO:0000313" key="11">
    <source>
        <dbReference type="EMBL" id="TQF00972.1"/>
    </source>
</evidence>
<gene>
    <name evidence="11" type="ORF">FKY71_00915</name>
</gene>
<dbReference type="CDD" id="cd06550">
    <property type="entry name" value="TM_ABC_iron-siderophores_like"/>
    <property type="match status" value="1"/>
</dbReference>
<dbReference type="GO" id="GO:0006826">
    <property type="term" value="P:iron ion transport"/>
    <property type="evidence" value="ECO:0007669"/>
    <property type="project" value="UniProtKB-KW"/>
</dbReference>
<feature type="transmembrane region" description="Helical" evidence="10">
    <location>
        <begin position="12"/>
        <end position="33"/>
    </location>
</feature>
<feature type="transmembrane region" description="Helical" evidence="10">
    <location>
        <begin position="141"/>
        <end position="159"/>
    </location>
</feature>
<dbReference type="AlphaFoldDB" id="A0A540VW33"/>
<evidence type="ECO:0000256" key="5">
    <source>
        <dbReference type="ARBA" id="ARBA00022496"/>
    </source>
</evidence>
<dbReference type="SUPFAM" id="SSF81345">
    <property type="entry name" value="ABC transporter involved in vitamin B12 uptake, BtuC"/>
    <property type="match status" value="1"/>
</dbReference>
<comment type="caution">
    <text evidence="11">The sequence shown here is derived from an EMBL/GenBank/DDBJ whole genome shotgun (WGS) entry which is preliminary data.</text>
</comment>
<dbReference type="GO" id="GO:0055085">
    <property type="term" value="P:transmembrane transport"/>
    <property type="evidence" value="ECO:0007669"/>
    <property type="project" value="InterPro"/>
</dbReference>
<dbReference type="FunFam" id="1.10.3470.10:FF:000003">
    <property type="entry name" value="Iron ABC transporter permease SitD"/>
    <property type="match status" value="1"/>
</dbReference>
<proteinExistence type="inferred from homology"/>
<feature type="transmembrane region" description="Helical" evidence="10">
    <location>
        <begin position="228"/>
        <end position="249"/>
    </location>
</feature>
<evidence type="ECO:0000256" key="10">
    <source>
        <dbReference type="SAM" id="Phobius"/>
    </source>
</evidence>
<keyword evidence="5" id="KW-0410">Iron transport</keyword>
<keyword evidence="3 9" id="KW-0813">Transport</keyword>
<evidence type="ECO:0000256" key="3">
    <source>
        <dbReference type="ARBA" id="ARBA00022448"/>
    </source>
</evidence>
<dbReference type="GO" id="GO:0043190">
    <property type="term" value="C:ATP-binding cassette (ABC) transporter complex"/>
    <property type="evidence" value="ECO:0007669"/>
    <property type="project" value="InterPro"/>
</dbReference>
<accession>A0A540VW33</accession>
<dbReference type="Gene3D" id="1.10.3470.10">
    <property type="entry name" value="ABC transporter involved in vitamin B12 uptake, BtuC"/>
    <property type="match status" value="1"/>
</dbReference>
<evidence type="ECO:0000256" key="2">
    <source>
        <dbReference type="ARBA" id="ARBA00008034"/>
    </source>
</evidence>
<dbReference type="EMBL" id="VIFK01000002">
    <property type="protein sequence ID" value="TQF00972.1"/>
    <property type="molecule type" value="Genomic_DNA"/>
</dbReference>
<feature type="transmembrane region" description="Helical" evidence="10">
    <location>
        <begin position="66"/>
        <end position="85"/>
    </location>
</feature>
<name>A0A540VW33_9GAMM</name>
<keyword evidence="6 9" id="KW-0812">Transmembrane</keyword>
<dbReference type="GO" id="GO:0071281">
    <property type="term" value="P:cellular response to iron ion"/>
    <property type="evidence" value="ECO:0007669"/>
    <property type="project" value="UniProtKB-ARBA"/>
</dbReference>
<reference evidence="11" key="1">
    <citation type="submission" date="2019-06" db="EMBL/GenBank/DDBJ databases">
        <title>Metagenome assembled Genome of Spiribacter salinus SL48-SHIP from the microbial mat of Salt Lake 48 (Novosibirsk region, Russia).</title>
        <authorList>
            <person name="Shipova A."/>
            <person name="Rozanov A.S."/>
            <person name="Bryanskaya A.V."/>
            <person name="Peltek S.E."/>
        </authorList>
    </citation>
    <scope>NUCLEOTIDE SEQUENCE [LARGE SCALE GENOMIC DNA]</scope>
    <source>
        <strain evidence="11">SL48-SHIP-2</strain>
    </source>
</reference>
<keyword evidence="5" id="KW-0408">Iron</keyword>
<sequence length="377" mass="39057">MIPLLSDPTLHTVALGTALLGVMSGVLGSFAVLRRESLLGDTLSHAALPGVCLGFMVTGARSLTGLMAGALVTAMLAAFAMVLLVRYTRLKTDAALGIALGLFFALGVVLLTHIQATGGAAQAGLDAFLFGQAAALSRADLLPMGSVGLVGVGLVVLLWKPLKLLTFDPEYAAVIGLPVRSLELLITLLVALTVVVGLQLVGVVLMTAMVIAPAAAARQWCCSLHGMVILAALLGATAGVLGGGLSALIPGLSTGPVIVLVASVIALGSLFFAPRRGLIPAWWRQGHRLSRTSSDRVLETVYQLACEHGSGRYRVEEGAVDAYHGIATAAILVSLRERGLLEAVDHMPDEGRHWRLTNEGMSYAAARAGRPDEAIGV</sequence>
<evidence type="ECO:0000256" key="6">
    <source>
        <dbReference type="ARBA" id="ARBA00022692"/>
    </source>
</evidence>
<organism evidence="11">
    <name type="scientific">Spiribacter salinus</name>
    <dbReference type="NCBI Taxonomy" id="1335746"/>
    <lineage>
        <taxon>Bacteria</taxon>
        <taxon>Pseudomonadati</taxon>
        <taxon>Pseudomonadota</taxon>
        <taxon>Gammaproteobacteria</taxon>
        <taxon>Chromatiales</taxon>
        <taxon>Ectothiorhodospiraceae</taxon>
        <taxon>Spiribacter</taxon>
    </lineage>
</organism>
<protein>
    <submittedName>
        <fullName evidence="11">Metal ABC transporter permease</fullName>
    </submittedName>
</protein>
<dbReference type="STRING" id="1260251.SPISAL_02480"/>
<keyword evidence="5" id="KW-0406">Ion transport</keyword>
<keyword evidence="4" id="KW-1003">Cell membrane</keyword>
<evidence type="ECO:0000256" key="7">
    <source>
        <dbReference type="ARBA" id="ARBA00022989"/>
    </source>
</evidence>
<dbReference type="Proteomes" id="UP000315400">
    <property type="component" value="Unassembled WGS sequence"/>
</dbReference>
<feature type="transmembrane region" description="Helical" evidence="10">
    <location>
        <begin position="42"/>
        <end position="60"/>
    </location>
</feature>
<evidence type="ECO:0000256" key="8">
    <source>
        <dbReference type="ARBA" id="ARBA00023136"/>
    </source>
</evidence>
<feature type="transmembrane region" description="Helical" evidence="10">
    <location>
        <begin position="97"/>
        <end position="121"/>
    </location>
</feature>
<dbReference type="GO" id="GO:0010043">
    <property type="term" value="P:response to zinc ion"/>
    <property type="evidence" value="ECO:0007669"/>
    <property type="project" value="TreeGrafter"/>
</dbReference>
<comment type="similarity">
    <text evidence="2 9">Belongs to the ABC-3 integral membrane protein family.</text>
</comment>
<feature type="transmembrane region" description="Helical" evidence="10">
    <location>
        <begin position="255"/>
        <end position="274"/>
    </location>
</feature>
<comment type="subcellular location">
    <subcellularLocation>
        <location evidence="1 9">Cell membrane</location>
        <topology evidence="1 9">Multi-pass membrane protein</topology>
    </subcellularLocation>
</comment>
<dbReference type="InterPro" id="IPR001626">
    <property type="entry name" value="ABC_TroCD"/>
</dbReference>
<dbReference type="InterPro" id="IPR037294">
    <property type="entry name" value="ABC_BtuC-like"/>
</dbReference>
<dbReference type="PANTHER" id="PTHR30477:SF3">
    <property type="entry name" value="METAL TRANSPORT SYSTEM MEMBRANE PROTEIN CT_069-RELATED"/>
    <property type="match status" value="1"/>
</dbReference>
<dbReference type="PANTHER" id="PTHR30477">
    <property type="entry name" value="ABC-TRANSPORTER METAL-BINDING PROTEIN"/>
    <property type="match status" value="1"/>
</dbReference>
<keyword evidence="7 10" id="KW-1133">Transmembrane helix</keyword>